<dbReference type="AlphaFoldDB" id="A0A1D8UTH2"/>
<sequence>MSAISATIPDAVKQTGLSRTKIYELLSEGMIQGRKAGTRTLILMPSLRRYIENLPPAEIAISPRREGAHG</sequence>
<dbReference type="Proteomes" id="UP000179145">
    <property type="component" value="Chromosome"/>
</dbReference>
<dbReference type="RefSeq" id="WP_070402648.1">
    <property type="nucleotide sequence ID" value="NZ_BJVW01000003.1"/>
</dbReference>
<gene>
    <name evidence="1" type="ORF">A0U89_07120</name>
</gene>
<dbReference type="STRING" id="153496.A0U89_07120"/>
<evidence type="ECO:0000313" key="2">
    <source>
        <dbReference type="Proteomes" id="UP000179145"/>
    </source>
</evidence>
<organism evidence="1 2">
    <name type="scientific">Kozakia baliensis</name>
    <dbReference type="NCBI Taxonomy" id="153496"/>
    <lineage>
        <taxon>Bacteria</taxon>
        <taxon>Pseudomonadati</taxon>
        <taxon>Pseudomonadota</taxon>
        <taxon>Alphaproteobacteria</taxon>
        <taxon>Acetobacterales</taxon>
        <taxon>Acetobacteraceae</taxon>
        <taxon>Kozakia</taxon>
    </lineage>
</organism>
<dbReference type="KEGG" id="kba:A0U89_07120"/>
<reference evidence="1 2" key="1">
    <citation type="journal article" date="2016" name="Microb. Cell Fact.">
        <title>Dissection of exopolysaccharide biosynthesis in Kozakia baliensis.</title>
        <authorList>
            <person name="Brandt J.U."/>
            <person name="Jakob F."/>
            <person name="Behr J."/>
            <person name="Geissler A.J."/>
            <person name="Vogel R.F."/>
        </authorList>
    </citation>
    <scope>NUCLEOTIDE SEQUENCE [LARGE SCALE GENOMIC DNA]</scope>
    <source>
        <strain evidence="1 2">DSM 14400</strain>
    </source>
</reference>
<protein>
    <submittedName>
        <fullName evidence="1">Uncharacterized protein</fullName>
    </submittedName>
</protein>
<name>A0A1D8UTH2_9PROT</name>
<dbReference type="EMBL" id="CP014674">
    <property type="protein sequence ID" value="AOX16948.1"/>
    <property type="molecule type" value="Genomic_DNA"/>
</dbReference>
<evidence type="ECO:0000313" key="1">
    <source>
        <dbReference type="EMBL" id="AOX16948.1"/>
    </source>
</evidence>
<accession>A0A1D8UTH2</accession>
<keyword evidence="2" id="KW-1185">Reference proteome</keyword>
<proteinExistence type="predicted"/>